<evidence type="ECO:0000256" key="1">
    <source>
        <dbReference type="ARBA" id="ARBA00022723"/>
    </source>
</evidence>
<dbReference type="GeneID" id="112452804"/>
<gene>
    <name evidence="7" type="primary">LOC112452804</name>
</gene>
<accession>A0A6J1PHC5</accession>
<organism evidence="6 7">
    <name type="scientific">Temnothorax curvispinosus</name>
    <dbReference type="NCBI Taxonomy" id="300111"/>
    <lineage>
        <taxon>Eukaryota</taxon>
        <taxon>Metazoa</taxon>
        <taxon>Ecdysozoa</taxon>
        <taxon>Arthropoda</taxon>
        <taxon>Hexapoda</taxon>
        <taxon>Insecta</taxon>
        <taxon>Pterygota</taxon>
        <taxon>Neoptera</taxon>
        <taxon>Endopterygota</taxon>
        <taxon>Hymenoptera</taxon>
        <taxon>Apocrita</taxon>
        <taxon>Aculeata</taxon>
        <taxon>Formicoidea</taxon>
        <taxon>Formicidae</taxon>
        <taxon>Myrmicinae</taxon>
        <taxon>Temnothorax</taxon>
    </lineage>
</organism>
<feature type="domain" description="C2H2-type" evidence="5">
    <location>
        <begin position="78"/>
        <end position="101"/>
    </location>
</feature>
<proteinExistence type="predicted"/>
<name>A0A6J1PHC5_9HYME</name>
<dbReference type="Proteomes" id="UP000504618">
    <property type="component" value="Unplaced"/>
</dbReference>
<evidence type="ECO:0000313" key="7">
    <source>
        <dbReference type="RefSeq" id="XP_024868972.1"/>
    </source>
</evidence>
<keyword evidence="2 4" id="KW-0863">Zinc-finger</keyword>
<evidence type="ECO:0000313" key="6">
    <source>
        <dbReference type="Proteomes" id="UP000504618"/>
    </source>
</evidence>
<evidence type="ECO:0000256" key="3">
    <source>
        <dbReference type="ARBA" id="ARBA00022833"/>
    </source>
</evidence>
<keyword evidence="6" id="KW-1185">Reference proteome</keyword>
<dbReference type="Pfam" id="PF00096">
    <property type="entry name" value="zf-C2H2"/>
    <property type="match status" value="1"/>
</dbReference>
<dbReference type="GO" id="GO:0005634">
    <property type="term" value="C:nucleus"/>
    <property type="evidence" value="ECO:0007669"/>
    <property type="project" value="UniProtKB-ARBA"/>
</dbReference>
<dbReference type="Pfam" id="PF13912">
    <property type="entry name" value="zf-C2H2_6"/>
    <property type="match status" value="1"/>
</dbReference>
<dbReference type="SUPFAM" id="SSF57667">
    <property type="entry name" value="beta-beta-alpha zinc fingers"/>
    <property type="match status" value="1"/>
</dbReference>
<dbReference type="PROSITE" id="PS00028">
    <property type="entry name" value="ZINC_FINGER_C2H2_1"/>
    <property type="match status" value="2"/>
</dbReference>
<evidence type="ECO:0000259" key="5">
    <source>
        <dbReference type="PROSITE" id="PS50157"/>
    </source>
</evidence>
<protein>
    <submittedName>
        <fullName evidence="7">Zinc finger and BTB domain-containing protein 42-like</fullName>
    </submittedName>
</protein>
<evidence type="ECO:0000256" key="4">
    <source>
        <dbReference type="PROSITE-ProRule" id="PRU00042"/>
    </source>
</evidence>
<evidence type="ECO:0000256" key="2">
    <source>
        <dbReference type="ARBA" id="ARBA00022771"/>
    </source>
</evidence>
<sequence>MTNQSSEPHLYFSATKDAAETKYSSNVRGSQGHFNRLSKKKNLCVCVIARISGPPSAIFAIRLSHPLHGSLLPPGICYTCDVCGKTLSTKESLKRHKEQQHFQPLNSAVCALCHKVFRTLNSLNNHKSLYHRRKK</sequence>
<keyword evidence="1" id="KW-0479">Metal-binding</keyword>
<dbReference type="AlphaFoldDB" id="A0A6J1PHC5"/>
<dbReference type="FunFam" id="3.30.160.60:FF:000446">
    <property type="entry name" value="Zinc finger protein"/>
    <property type="match status" value="1"/>
</dbReference>
<feature type="domain" description="C2H2-type" evidence="5">
    <location>
        <begin position="108"/>
        <end position="135"/>
    </location>
</feature>
<keyword evidence="3" id="KW-0862">Zinc</keyword>
<dbReference type="PROSITE" id="PS50157">
    <property type="entry name" value="ZINC_FINGER_C2H2_2"/>
    <property type="match status" value="2"/>
</dbReference>
<dbReference type="InterPro" id="IPR013087">
    <property type="entry name" value="Znf_C2H2_type"/>
</dbReference>
<dbReference type="SMART" id="SM00355">
    <property type="entry name" value="ZnF_C2H2"/>
    <property type="match status" value="2"/>
</dbReference>
<dbReference type="GO" id="GO:0008270">
    <property type="term" value="F:zinc ion binding"/>
    <property type="evidence" value="ECO:0007669"/>
    <property type="project" value="UniProtKB-KW"/>
</dbReference>
<dbReference type="OrthoDB" id="6359816at2759"/>
<reference evidence="7" key="1">
    <citation type="submission" date="2025-08" db="UniProtKB">
        <authorList>
            <consortium name="RefSeq"/>
        </authorList>
    </citation>
    <scope>IDENTIFICATION</scope>
    <source>
        <tissue evidence="7">Whole body</tissue>
    </source>
</reference>
<dbReference type="InterPro" id="IPR036236">
    <property type="entry name" value="Znf_C2H2_sf"/>
</dbReference>
<dbReference type="Gene3D" id="3.30.160.60">
    <property type="entry name" value="Classic Zinc Finger"/>
    <property type="match status" value="1"/>
</dbReference>
<dbReference type="RefSeq" id="XP_024868972.1">
    <property type="nucleotide sequence ID" value="XM_025013204.1"/>
</dbReference>